<dbReference type="InterPro" id="IPR004089">
    <property type="entry name" value="MCPsignal_dom"/>
</dbReference>
<feature type="domain" description="HAMP" evidence="7">
    <location>
        <begin position="345"/>
        <end position="397"/>
    </location>
</feature>
<dbReference type="PANTHER" id="PTHR32089">
    <property type="entry name" value="METHYL-ACCEPTING CHEMOTAXIS PROTEIN MCPB"/>
    <property type="match status" value="1"/>
</dbReference>
<dbReference type="SMART" id="SM00304">
    <property type="entry name" value="HAMP"/>
    <property type="match status" value="1"/>
</dbReference>
<dbReference type="RefSeq" id="WP_133587675.1">
    <property type="nucleotide sequence ID" value="NZ_SNVV01000001.1"/>
</dbReference>
<dbReference type="PANTHER" id="PTHR32089:SF112">
    <property type="entry name" value="LYSOZYME-LIKE PROTEIN-RELATED"/>
    <property type="match status" value="1"/>
</dbReference>
<dbReference type="CDD" id="cd11386">
    <property type="entry name" value="MCP_signal"/>
    <property type="match status" value="1"/>
</dbReference>
<reference evidence="8 9" key="1">
    <citation type="submission" date="2019-03" db="EMBL/GenBank/DDBJ databases">
        <title>Genomic Encyclopedia of Type Strains, Phase IV (KMG-IV): sequencing the most valuable type-strain genomes for metagenomic binning, comparative biology and taxonomic classification.</title>
        <authorList>
            <person name="Goeker M."/>
        </authorList>
    </citation>
    <scope>NUCLEOTIDE SEQUENCE [LARGE SCALE GENOMIC DNA]</scope>
    <source>
        <strain evidence="8 9">DSM 12121</strain>
    </source>
</reference>
<protein>
    <submittedName>
        <fullName evidence="8">Methyl-accepting chemotaxis protein</fullName>
    </submittedName>
</protein>
<dbReference type="AlphaFoldDB" id="A0A4R6EF78"/>
<dbReference type="PROSITE" id="PS50885">
    <property type="entry name" value="HAMP"/>
    <property type="match status" value="1"/>
</dbReference>
<comment type="subcellular location">
    <subcellularLocation>
        <location evidence="1">Membrane</location>
    </subcellularLocation>
</comment>
<dbReference type="Pfam" id="PF00015">
    <property type="entry name" value="MCPsignal"/>
    <property type="match status" value="1"/>
</dbReference>
<evidence type="ECO:0000313" key="8">
    <source>
        <dbReference type="EMBL" id="TDN56935.1"/>
    </source>
</evidence>
<dbReference type="InterPro" id="IPR003660">
    <property type="entry name" value="HAMP_dom"/>
</dbReference>
<dbReference type="PROSITE" id="PS50111">
    <property type="entry name" value="CHEMOTAXIS_TRANSDUC_2"/>
    <property type="match status" value="1"/>
</dbReference>
<proteinExistence type="inferred from homology"/>
<dbReference type="Pfam" id="PF00672">
    <property type="entry name" value="HAMP"/>
    <property type="match status" value="1"/>
</dbReference>
<keyword evidence="5" id="KW-1133">Transmembrane helix</keyword>
<evidence type="ECO:0000313" key="9">
    <source>
        <dbReference type="Proteomes" id="UP000295129"/>
    </source>
</evidence>
<dbReference type="Gene3D" id="1.10.287.950">
    <property type="entry name" value="Methyl-accepting chemotaxis protein"/>
    <property type="match status" value="1"/>
</dbReference>
<organism evidence="8 9">
    <name type="scientific">Azoarcus indigens</name>
    <dbReference type="NCBI Taxonomy" id="29545"/>
    <lineage>
        <taxon>Bacteria</taxon>
        <taxon>Pseudomonadati</taxon>
        <taxon>Pseudomonadota</taxon>
        <taxon>Betaproteobacteria</taxon>
        <taxon>Rhodocyclales</taxon>
        <taxon>Zoogloeaceae</taxon>
        <taxon>Azoarcus</taxon>
    </lineage>
</organism>
<evidence type="ECO:0000259" key="7">
    <source>
        <dbReference type="PROSITE" id="PS50885"/>
    </source>
</evidence>
<sequence length="674" mass="71181">MSTFFMPAVLLLDKLRYPVKFLLVALAFGLAAATLLYQVYHQFNGSILVAERERAGLDLLDQTMSALLLAQQHRGLSAGVLGGSAELKPQQAEKAAALRSALGDVERSLAADGRWQPLLPGWQTLRGQLDRLATDGLNLLAAENFRLHTQAVEGVLMWLGELGDVTGLTLHSEPQGVNLIDAMLHSVPEVTERLGRLRGRGTGVMARGQASREDEHALVAQLAQLEQSQTQLRVRLAGAGSISPALAASLSGVMAEVNSGVGALAEATRRELVNGGFGMKPAEFFALGTAAIDSVVKGYRQHMLPAVGELLDERLGHLRGQLLIGIAVSAVALLVAAYLLAGIYFSILRSVRELSAGARRFAAGDYRSRVEFSARDELHEVADQFDAMARDVAALIGEIQGSARQVGEASTRLSESAQQVASGSDAQSEAASGMAAAVQEMTVGIDEISRHAATAHELAELSGKLSEEGGEVMARSTAEMHGIADAANASAEAIRELGERARSIGDMVNAIKEIADQTNLLALNAAIEAARAGESGRGFAVVADEVRKLAERTAHATQEITVVAGSIQQGTEQAVARMEAGVAQVQDGMALTERAGTSMNQIGERAREVLQAVGDISLALKEQSSASAEIARNVERIAQMAEENSQSVRNTAGTASELQGLAGSLKTKVERFRV</sequence>
<evidence type="ECO:0000256" key="2">
    <source>
        <dbReference type="ARBA" id="ARBA00023224"/>
    </source>
</evidence>
<evidence type="ECO:0000256" key="4">
    <source>
        <dbReference type="PROSITE-ProRule" id="PRU00284"/>
    </source>
</evidence>
<evidence type="ECO:0000256" key="3">
    <source>
        <dbReference type="ARBA" id="ARBA00029447"/>
    </source>
</evidence>
<dbReference type="SUPFAM" id="SSF58104">
    <property type="entry name" value="Methyl-accepting chemotaxis protein (MCP) signaling domain"/>
    <property type="match status" value="1"/>
</dbReference>
<feature type="transmembrane region" description="Helical" evidence="5">
    <location>
        <begin position="21"/>
        <end position="40"/>
    </location>
</feature>
<comment type="caution">
    <text evidence="8">The sequence shown here is derived from an EMBL/GenBank/DDBJ whole genome shotgun (WGS) entry which is preliminary data.</text>
</comment>
<keyword evidence="2 4" id="KW-0807">Transducer</keyword>
<keyword evidence="9" id="KW-1185">Reference proteome</keyword>
<comment type="similarity">
    <text evidence="3">Belongs to the methyl-accepting chemotaxis (MCP) protein family.</text>
</comment>
<accession>A0A4R6EF78</accession>
<gene>
    <name evidence="8" type="ORF">C7389_101314</name>
</gene>
<keyword evidence="5" id="KW-0812">Transmembrane</keyword>
<dbReference type="Proteomes" id="UP000295129">
    <property type="component" value="Unassembled WGS sequence"/>
</dbReference>
<evidence type="ECO:0000256" key="5">
    <source>
        <dbReference type="SAM" id="Phobius"/>
    </source>
</evidence>
<dbReference type="GO" id="GO:0006935">
    <property type="term" value="P:chemotaxis"/>
    <property type="evidence" value="ECO:0007669"/>
    <property type="project" value="UniProtKB-ARBA"/>
</dbReference>
<name>A0A4R6EF78_9RHOO</name>
<keyword evidence="5" id="KW-0472">Membrane</keyword>
<evidence type="ECO:0000256" key="1">
    <source>
        <dbReference type="ARBA" id="ARBA00004370"/>
    </source>
</evidence>
<dbReference type="SMART" id="SM00283">
    <property type="entry name" value="MA"/>
    <property type="match status" value="1"/>
</dbReference>
<dbReference type="CDD" id="cd06225">
    <property type="entry name" value="HAMP"/>
    <property type="match status" value="1"/>
</dbReference>
<dbReference type="EMBL" id="SNVV01000001">
    <property type="protein sequence ID" value="TDN56935.1"/>
    <property type="molecule type" value="Genomic_DNA"/>
</dbReference>
<evidence type="ECO:0000259" key="6">
    <source>
        <dbReference type="PROSITE" id="PS50111"/>
    </source>
</evidence>
<dbReference type="GO" id="GO:0016020">
    <property type="term" value="C:membrane"/>
    <property type="evidence" value="ECO:0007669"/>
    <property type="project" value="UniProtKB-SubCell"/>
</dbReference>
<feature type="domain" description="Methyl-accepting transducer" evidence="6">
    <location>
        <begin position="402"/>
        <end position="638"/>
    </location>
</feature>
<dbReference type="GO" id="GO:0007165">
    <property type="term" value="P:signal transduction"/>
    <property type="evidence" value="ECO:0007669"/>
    <property type="project" value="UniProtKB-KW"/>
</dbReference>
<dbReference type="OrthoDB" id="343520at2"/>
<dbReference type="FunFam" id="1.10.287.950:FF:000001">
    <property type="entry name" value="Methyl-accepting chemotaxis sensory transducer"/>
    <property type="match status" value="1"/>
</dbReference>
<feature type="transmembrane region" description="Helical" evidence="5">
    <location>
        <begin position="322"/>
        <end position="345"/>
    </location>
</feature>